<evidence type="ECO:0000259" key="1">
    <source>
        <dbReference type="PROSITE" id="PS51733"/>
    </source>
</evidence>
<dbReference type="AlphaFoldDB" id="A0AB36JNR3"/>
<evidence type="ECO:0000313" key="3">
    <source>
        <dbReference type="EMBL" id="ONK28311.1"/>
    </source>
</evidence>
<dbReference type="EMBL" id="MSPR01000012">
    <property type="protein sequence ID" value="ONK28311.1"/>
    <property type="molecule type" value="Genomic_DNA"/>
</dbReference>
<organism evidence="2 4">
    <name type="scientific">Streptococcus azizii</name>
    <dbReference type="NCBI Taxonomy" id="1579424"/>
    <lineage>
        <taxon>Bacteria</taxon>
        <taxon>Bacillati</taxon>
        <taxon>Bacillota</taxon>
        <taxon>Bacilli</taxon>
        <taxon>Lactobacillales</taxon>
        <taxon>Streptococcaceae</taxon>
        <taxon>Streptococcus</taxon>
    </lineage>
</organism>
<dbReference type="InterPro" id="IPR045864">
    <property type="entry name" value="aa-tRNA-synth_II/BPL/LPL"/>
</dbReference>
<evidence type="ECO:0000313" key="2">
    <source>
        <dbReference type="EMBL" id="ONK26800.1"/>
    </source>
</evidence>
<gene>
    <name evidence="3" type="ORF">BVE84_06745</name>
    <name evidence="2" type="ORF">BVE86_06565</name>
</gene>
<dbReference type="Pfam" id="PF21948">
    <property type="entry name" value="LplA-B_cat"/>
    <property type="match status" value="1"/>
</dbReference>
<evidence type="ECO:0000313" key="4">
    <source>
        <dbReference type="Proteomes" id="UP000188600"/>
    </source>
</evidence>
<feature type="domain" description="BPL/LPL catalytic" evidence="1">
    <location>
        <begin position="20"/>
        <end position="210"/>
    </location>
</feature>
<evidence type="ECO:0000313" key="5">
    <source>
        <dbReference type="Proteomes" id="UP000188946"/>
    </source>
</evidence>
<dbReference type="PANTHER" id="PTHR43679:SF2">
    <property type="entry name" value="OCTANOYL-[GCVH]:PROTEIN N-OCTANOYLTRANSFERASE"/>
    <property type="match status" value="1"/>
</dbReference>
<dbReference type="EMBL" id="MSPT01000013">
    <property type="protein sequence ID" value="ONK26800.1"/>
    <property type="molecule type" value="Genomic_DNA"/>
</dbReference>
<dbReference type="GO" id="GO:0140096">
    <property type="term" value="F:catalytic activity, acting on a protein"/>
    <property type="evidence" value="ECO:0007669"/>
    <property type="project" value="UniProtKB-ARBA"/>
</dbReference>
<comment type="caution">
    <text evidence="2">The sequence shown here is derived from an EMBL/GenBank/DDBJ whole genome shotgun (WGS) entry which is preliminary data.</text>
</comment>
<dbReference type="InterPro" id="IPR004143">
    <property type="entry name" value="BPL_LPL_catalytic"/>
</dbReference>
<dbReference type="Proteomes" id="UP000188946">
    <property type="component" value="Unassembled WGS sequence"/>
</dbReference>
<accession>A0AB36JNR3</accession>
<dbReference type="PROSITE" id="PS51733">
    <property type="entry name" value="BPL_LPL_CATALYTIC"/>
    <property type="match status" value="1"/>
</dbReference>
<name>A0AB36JNR3_9STRE</name>
<sequence>MMDSSLDELLLADVFLKEVNRHPEQIIWHIWPLEKTVILGMADCRLPHLAQGLEGIQKQGYQPLVRSIGGLAVVADAGVVNLSLIIPNRLGEERLDLGQAYQLMVACIKEIFSLAGYSYEVEVGEIRDSYCPGAYDLSIKGKKFAGLAQRRIQSGIAISAYLSISGSQQERGELIRDFYQASLGELPELSYPQVNPASMGTLSDLLGQPVQTGAVLKGLTRLVNRLGHRPLSYTLSLENLADLAKGKKEALARQQKVGLG</sequence>
<dbReference type="PANTHER" id="PTHR43679">
    <property type="entry name" value="OCTANOYLTRANSFERASE LIPM-RELATED"/>
    <property type="match status" value="1"/>
</dbReference>
<dbReference type="SUPFAM" id="SSF55681">
    <property type="entry name" value="Class II aaRS and biotin synthetases"/>
    <property type="match status" value="1"/>
</dbReference>
<reference evidence="4 5" key="1">
    <citation type="submission" date="2016-12" db="EMBL/GenBank/DDBJ databases">
        <authorList>
            <person name="Gulvik C.A."/>
        </authorList>
    </citation>
    <scope>NUCLEOTIDE SEQUENCE [LARGE SCALE GENOMIC DNA]</scope>
    <source>
        <strain evidence="3 5">12-5202</strain>
        <strain evidence="2 4">12-5291</strain>
    </source>
</reference>
<protein>
    <recommendedName>
        <fullName evidence="1">BPL/LPL catalytic domain-containing protein</fullName>
    </recommendedName>
</protein>
<dbReference type="GO" id="GO:0009249">
    <property type="term" value="P:protein lipoylation"/>
    <property type="evidence" value="ECO:0007669"/>
    <property type="project" value="UniProtKB-ARBA"/>
</dbReference>
<proteinExistence type="predicted"/>
<dbReference type="GO" id="GO:0016740">
    <property type="term" value="F:transferase activity"/>
    <property type="evidence" value="ECO:0007669"/>
    <property type="project" value="UniProtKB-ARBA"/>
</dbReference>
<dbReference type="Proteomes" id="UP000188600">
    <property type="component" value="Unassembled WGS sequence"/>
</dbReference>
<dbReference type="InterPro" id="IPR050664">
    <property type="entry name" value="Octanoyltrans_LipM/LipL"/>
</dbReference>
<dbReference type="Gene3D" id="3.30.930.10">
    <property type="entry name" value="Bira Bifunctional Protein, Domain 2"/>
    <property type="match status" value="1"/>
</dbReference>
<keyword evidence="5" id="KW-1185">Reference proteome</keyword>